<dbReference type="InterPro" id="IPR028098">
    <property type="entry name" value="Glyco_trans_4-like_N"/>
</dbReference>
<dbReference type="PANTHER" id="PTHR45947">
    <property type="entry name" value="SULFOQUINOVOSYL TRANSFERASE SQD2"/>
    <property type="match status" value="1"/>
</dbReference>
<organism evidence="2 3">
    <name type="scientific">Pseudomonas maioricensis</name>
    <dbReference type="NCBI Taxonomy" id="1766623"/>
    <lineage>
        <taxon>Bacteria</taxon>
        <taxon>Pseudomonadati</taxon>
        <taxon>Pseudomonadota</taxon>
        <taxon>Gammaproteobacteria</taxon>
        <taxon>Pseudomonadales</taxon>
        <taxon>Pseudomonadaceae</taxon>
        <taxon>Pseudomonas</taxon>
    </lineage>
</organism>
<proteinExistence type="predicted"/>
<dbReference type="PANTHER" id="PTHR45947:SF3">
    <property type="entry name" value="SULFOQUINOVOSYL TRANSFERASE SQD2"/>
    <property type="match status" value="1"/>
</dbReference>
<gene>
    <name evidence="2" type="ORF">AUC61_08970</name>
</gene>
<comment type="caution">
    <text evidence="2">The sequence shown here is derived from an EMBL/GenBank/DDBJ whole genome shotgun (WGS) entry which is preliminary data.</text>
</comment>
<dbReference type="Pfam" id="PF13439">
    <property type="entry name" value="Glyco_transf_4"/>
    <property type="match status" value="1"/>
</dbReference>
<evidence type="ECO:0000313" key="2">
    <source>
        <dbReference type="EMBL" id="MCI8209667.1"/>
    </source>
</evidence>
<dbReference type="Pfam" id="PF13692">
    <property type="entry name" value="Glyco_trans_1_4"/>
    <property type="match status" value="1"/>
</dbReference>
<dbReference type="InterPro" id="IPR050194">
    <property type="entry name" value="Glycosyltransferase_grp1"/>
</dbReference>
<dbReference type="EMBL" id="LOHG01000004">
    <property type="protein sequence ID" value="MCI8209667.1"/>
    <property type="molecule type" value="Genomic_DNA"/>
</dbReference>
<accession>A0ABS9ZGW1</accession>
<dbReference type="CDD" id="cd03814">
    <property type="entry name" value="GT4-like"/>
    <property type="match status" value="1"/>
</dbReference>
<evidence type="ECO:0000259" key="1">
    <source>
        <dbReference type="Pfam" id="PF13439"/>
    </source>
</evidence>
<dbReference type="Proteomes" id="UP001320513">
    <property type="component" value="Unassembled WGS sequence"/>
</dbReference>
<evidence type="ECO:0000313" key="3">
    <source>
        <dbReference type="Proteomes" id="UP001320513"/>
    </source>
</evidence>
<dbReference type="Gene3D" id="3.40.50.2000">
    <property type="entry name" value="Glycogen Phosphorylase B"/>
    <property type="match status" value="2"/>
</dbReference>
<protein>
    <submittedName>
        <fullName evidence="2">Glycoside hydrolase</fullName>
    </submittedName>
</protein>
<keyword evidence="3" id="KW-1185">Reference proteome</keyword>
<feature type="domain" description="Glycosyltransferase subfamily 4-like N-terminal" evidence="1">
    <location>
        <begin position="18"/>
        <end position="181"/>
    </location>
</feature>
<name>A0ABS9ZGW1_9PSED</name>
<dbReference type="RefSeq" id="WP_243245594.1">
    <property type="nucleotide sequence ID" value="NZ_LOHG01000004.1"/>
</dbReference>
<sequence>MSQILHITLITETFAPEINGVANTLGRLCDGLRLRGHRVELVRPRQAGDAALAADDLMLCRGWPIPGYPGLQWGQSSMHKLLRRWQRQRPDVLYIATEGPLGLSALRAARRLGITVISGFHTNFAQYTQQYGMGFMNRLLTHYLRWFHNRSKVTLVPSISQKIALERKGFERIELLSRGVDSGLFHPSKRSQTLREGWGLGAGDIAVLHVGRLAPEKNLSLLKSGFEALRIKYPQRQLKLVIVGDGPQRAALQQQLPDAIFCGTQRGEALAEHYASGDVFLFPSLTETFGNVVLEALASGLGVVAYDEAAAGQHIRHGHNGALAMPGDEAAFIDAACWLLEDSETLRRVRLNARQHASRQGWGAIIDLFERKMLSACPLPEPVTSRQVHGTELKLKR</sequence>
<reference evidence="2 3" key="1">
    <citation type="submission" date="2015-12" db="EMBL/GenBank/DDBJ databases">
        <title>Phylogenomics in the description of a new species in the Pseudomonas syringae group.</title>
        <authorList>
            <person name="Busquets A."/>
            <person name="Gomila M."/>
            <person name="Beiki F."/>
            <person name="Rahimian H."/>
            <person name="Mulet M."/>
            <person name="Sanchez D."/>
            <person name="Garcia-Valdes E."/>
            <person name="Lalucat J."/>
        </authorList>
    </citation>
    <scope>NUCLEOTIDE SEQUENCE [LARGE SCALE GENOMIC DNA]</scope>
    <source>
        <strain evidence="2 3">S25</strain>
    </source>
</reference>
<dbReference type="SUPFAM" id="SSF53756">
    <property type="entry name" value="UDP-Glycosyltransferase/glycogen phosphorylase"/>
    <property type="match status" value="1"/>
</dbReference>
<dbReference type="GO" id="GO:0016787">
    <property type="term" value="F:hydrolase activity"/>
    <property type="evidence" value="ECO:0007669"/>
    <property type="project" value="UniProtKB-KW"/>
</dbReference>
<keyword evidence="2" id="KW-0378">Hydrolase</keyword>